<proteinExistence type="predicted"/>
<sequence length="247" mass="27929">MRQVWTSNHEGVIGGVPFRFTTDYAEKTSPAEIIALKPKVFVDRYRDMFPAPKRIVELGIFEGGSAILFADMYPDAEIVAIDWLQDGNPAIAQHIERLGLSDRVHLHWGVSQDDAEALPRILREAFGDETIDLVIDDASHQYGFTTRAFDILYPRLAKGGHYVIEDWGWAHWPGYTVPEPLASDDKPLSAMIVELVLATASLPGKHFMKQIRGAQAIVEKLDDLPPFSEIVHTNQPFRWTGYERQPY</sequence>
<name>A0A328AFF0_9CAUL</name>
<comment type="caution">
    <text evidence="1">The sequence shown here is derived from an EMBL/GenBank/DDBJ whole genome shotgun (WGS) entry which is preliminary data.</text>
</comment>
<dbReference type="EMBL" id="QFYR01000003">
    <property type="protein sequence ID" value="RAK52144.1"/>
    <property type="molecule type" value="Genomic_DNA"/>
</dbReference>
<dbReference type="SUPFAM" id="SSF53335">
    <property type="entry name" value="S-adenosyl-L-methionine-dependent methyltransferases"/>
    <property type="match status" value="1"/>
</dbReference>
<dbReference type="Proteomes" id="UP000249725">
    <property type="component" value="Unassembled WGS sequence"/>
</dbReference>
<evidence type="ECO:0000313" key="2">
    <source>
        <dbReference type="Proteomes" id="UP000249725"/>
    </source>
</evidence>
<gene>
    <name evidence="1" type="ORF">DJ018_13390</name>
</gene>
<protein>
    <recommendedName>
        <fullName evidence="3">Class I SAM-dependent methyltransferase</fullName>
    </recommendedName>
</protein>
<dbReference type="Gene3D" id="3.40.50.150">
    <property type="entry name" value="Vaccinia Virus protein VP39"/>
    <property type="match status" value="1"/>
</dbReference>
<reference evidence="2" key="1">
    <citation type="submission" date="2018-05" db="EMBL/GenBank/DDBJ databases">
        <authorList>
            <person name="Li X."/>
        </authorList>
    </citation>
    <scope>NUCLEOTIDE SEQUENCE [LARGE SCALE GENOMIC DNA]</scope>
    <source>
        <strain evidence="2">YIM 73061</strain>
    </source>
</reference>
<accession>A0A328AFF0</accession>
<dbReference type="OrthoDB" id="9816424at2"/>
<dbReference type="AlphaFoldDB" id="A0A328AFF0"/>
<evidence type="ECO:0000313" key="1">
    <source>
        <dbReference type="EMBL" id="RAK52144.1"/>
    </source>
</evidence>
<evidence type="ECO:0008006" key="3">
    <source>
        <dbReference type="Google" id="ProtNLM"/>
    </source>
</evidence>
<organism evidence="1 2">
    <name type="scientific">Phenylobacterium deserti</name>
    <dbReference type="NCBI Taxonomy" id="1914756"/>
    <lineage>
        <taxon>Bacteria</taxon>
        <taxon>Pseudomonadati</taxon>
        <taxon>Pseudomonadota</taxon>
        <taxon>Alphaproteobacteria</taxon>
        <taxon>Caulobacterales</taxon>
        <taxon>Caulobacteraceae</taxon>
        <taxon>Phenylobacterium</taxon>
    </lineage>
</organism>
<keyword evidence="2" id="KW-1185">Reference proteome</keyword>
<dbReference type="RefSeq" id="WP_111515468.1">
    <property type="nucleotide sequence ID" value="NZ_QFYR01000003.1"/>
</dbReference>
<dbReference type="Pfam" id="PF13578">
    <property type="entry name" value="Methyltransf_24"/>
    <property type="match status" value="1"/>
</dbReference>
<dbReference type="InterPro" id="IPR029063">
    <property type="entry name" value="SAM-dependent_MTases_sf"/>
</dbReference>